<sequence length="91" mass="9640">MRRTHPQNELAIKLGDIGRGREELPSFRIVDSPAEAARGSEVVLTRLANDKAAAEVVLDGENSLLRGLGAGAIQVATPPCMGYFIVTARGP</sequence>
<organism evidence="1 2">
    <name type="scientific">Labilithrix luteola</name>
    <dbReference type="NCBI Taxonomy" id="1391654"/>
    <lineage>
        <taxon>Bacteria</taxon>
        <taxon>Pseudomonadati</taxon>
        <taxon>Myxococcota</taxon>
        <taxon>Polyangia</taxon>
        <taxon>Polyangiales</taxon>
        <taxon>Labilitrichaceae</taxon>
        <taxon>Labilithrix</taxon>
    </lineage>
</organism>
<protein>
    <submittedName>
        <fullName evidence="1">Uncharacterized protein</fullName>
    </submittedName>
</protein>
<name>A0A0K1Q6V8_9BACT</name>
<evidence type="ECO:0000313" key="2">
    <source>
        <dbReference type="Proteomes" id="UP000064967"/>
    </source>
</evidence>
<dbReference type="STRING" id="1391654.AKJ09_08050"/>
<dbReference type="EMBL" id="CP012333">
    <property type="protein sequence ID" value="AKV01387.1"/>
    <property type="molecule type" value="Genomic_DNA"/>
</dbReference>
<dbReference type="Proteomes" id="UP000064967">
    <property type="component" value="Chromosome"/>
</dbReference>
<reference evidence="1 2" key="1">
    <citation type="submission" date="2015-08" db="EMBL/GenBank/DDBJ databases">
        <authorList>
            <person name="Babu N.S."/>
            <person name="Beckwith C.J."/>
            <person name="Beseler K.G."/>
            <person name="Brison A."/>
            <person name="Carone J.V."/>
            <person name="Caskin T.P."/>
            <person name="Diamond M."/>
            <person name="Durham M.E."/>
            <person name="Foxe J.M."/>
            <person name="Go M."/>
            <person name="Henderson B.A."/>
            <person name="Jones I.B."/>
            <person name="McGettigan J.A."/>
            <person name="Micheletti S.J."/>
            <person name="Nasrallah M.E."/>
            <person name="Ortiz D."/>
            <person name="Piller C.R."/>
            <person name="Privatt S.R."/>
            <person name="Schneider S.L."/>
            <person name="Sharp S."/>
            <person name="Smith T.C."/>
            <person name="Stanton J.D."/>
            <person name="Ullery H.E."/>
            <person name="Wilson R.J."/>
            <person name="Serrano M.G."/>
            <person name="Buck G."/>
            <person name="Lee V."/>
            <person name="Wang Y."/>
            <person name="Carvalho R."/>
            <person name="Voegtly L."/>
            <person name="Shi R."/>
            <person name="Duckworth R."/>
            <person name="Johnson A."/>
            <person name="Loviza R."/>
            <person name="Walstead R."/>
            <person name="Shah Z."/>
            <person name="Kiflezghi M."/>
            <person name="Wade K."/>
            <person name="Ball S.L."/>
            <person name="Bradley K.W."/>
            <person name="Asai D.J."/>
            <person name="Bowman C.A."/>
            <person name="Russell D.A."/>
            <person name="Pope W.H."/>
            <person name="Jacobs-Sera D."/>
            <person name="Hendrix R.W."/>
            <person name="Hatfull G.F."/>
        </authorList>
    </citation>
    <scope>NUCLEOTIDE SEQUENCE [LARGE SCALE GENOMIC DNA]</scope>
    <source>
        <strain evidence="1 2">DSM 27648</strain>
    </source>
</reference>
<dbReference type="RefSeq" id="WP_146652492.1">
    <property type="nucleotide sequence ID" value="NZ_CP012333.1"/>
</dbReference>
<dbReference type="Gene3D" id="3.40.50.720">
    <property type="entry name" value="NAD(P)-binding Rossmann-like Domain"/>
    <property type="match status" value="1"/>
</dbReference>
<gene>
    <name evidence="1" type="ORF">AKJ09_08050</name>
</gene>
<keyword evidence="2" id="KW-1185">Reference proteome</keyword>
<dbReference type="KEGG" id="llu:AKJ09_08050"/>
<dbReference type="AlphaFoldDB" id="A0A0K1Q6V8"/>
<accession>A0A0K1Q6V8</accession>
<evidence type="ECO:0000313" key="1">
    <source>
        <dbReference type="EMBL" id="AKV01387.1"/>
    </source>
</evidence>
<proteinExistence type="predicted"/>